<dbReference type="EMBL" id="KN838598">
    <property type="protein sequence ID" value="KIK02051.1"/>
    <property type="molecule type" value="Genomic_DNA"/>
</dbReference>
<dbReference type="OrthoDB" id="3359487at2759"/>
<name>A0A0C9XAY5_9AGAR</name>
<evidence type="ECO:0000313" key="1">
    <source>
        <dbReference type="EMBL" id="KIK02051.1"/>
    </source>
</evidence>
<evidence type="ECO:0000313" key="2">
    <source>
        <dbReference type="Proteomes" id="UP000054477"/>
    </source>
</evidence>
<sequence length="171" mass="19908">MLEFALLYRKLLDELTGIREMKLQSYELSEMEWIIAEKLSGVLKIFKQATLFFSAQTPNLSKVIPAMDYIDKHLASGALNTTYLPSIRASMLIGKRLLNKYYNMTDYSEVYRIAMVLNPKRKLDYFRSAGWEEDWIETAREIVEEEFDRGYAGMSPELEEPEVASVRPPYL</sequence>
<dbReference type="SUPFAM" id="SSF53098">
    <property type="entry name" value="Ribonuclease H-like"/>
    <property type="match status" value="1"/>
</dbReference>
<reference evidence="2" key="2">
    <citation type="submission" date="2015-01" db="EMBL/GenBank/DDBJ databases">
        <title>Evolutionary Origins and Diversification of the Mycorrhizal Mutualists.</title>
        <authorList>
            <consortium name="DOE Joint Genome Institute"/>
            <consortium name="Mycorrhizal Genomics Consortium"/>
            <person name="Kohler A."/>
            <person name="Kuo A."/>
            <person name="Nagy L.G."/>
            <person name="Floudas D."/>
            <person name="Copeland A."/>
            <person name="Barry K.W."/>
            <person name="Cichocki N."/>
            <person name="Veneault-Fourrey C."/>
            <person name="LaButti K."/>
            <person name="Lindquist E.A."/>
            <person name="Lipzen A."/>
            <person name="Lundell T."/>
            <person name="Morin E."/>
            <person name="Murat C."/>
            <person name="Riley R."/>
            <person name="Ohm R."/>
            <person name="Sun H."/>
            <person name="Tunlid A."/>
            <person name="Henrissat B."/>
            <person name="Grigoriev I.V."/>
            <person name="Hibbett D.S."/>
            <person name="Martin F."/>
        </authorList>
    </citation>
    <scope>NUCLEOTIDE SEQUENCE [LARGE SCALE GENOMIC DNA]</scope>
    <source>
        <strain evidence="2">LaAM-08-1</strain>
    </source>
</reference>
<dbReference type="InterPro" id="IPR012337">
    <property type="entry name" value="RNaseH-like_sf"/>
</dbReference>
<reference evidence="1 2" key="1">
    <citation type="submission" date="2014-04" db="EMBL/GenBank/DDBJ databases">
        <authorList>
            <consortium name="DOE Joint Genome Institute"/>
            <person name="Kuo A."/>
            <person name="Kohler A."/>
            <person name="Nagy L.G."/>
            <person name="Floudas D."/>
            <person name="Copeland A."/>
            <person name="Barry K.W."/>
            <person name="Cichocki N."/>
            <person name="Veneault-Fourrey C."/>
            <person name="LaButti K."/>
            <person name="Lindquist E.A."/>
            <person name="Lipzen A."/>
            <person name="Lundell T."/>
            <person name="Morin E."/>
            <person name="Murat C."/>
            <person name="Sun H."/>
            <person name="Tunlid A."/>
            <person name="Henrissat B."/>
            <person name="Grigoriev I.V."/>
            <person name="Hibbett D.S."/>
            <person name="Martin F."/>
            <person name="Nordberg H.P."/>
            <person name="Cantor M.N."/>
            <person name="Hua S.X."/>
        </authorList>
    </citation>
    <scope>NUCLEOTIDE SEQUENCE [LARGE SCALE GENOMIC DNA]</scope>
    <source>
        <strain evidence="1 2">LaAM-08-1</strain>
    </source>
</reference>
<dbReference type="HOGENOM" id="CLU_099691_0_0_1"/>
<keyword evidence="2" id="KW-1185">Reference proteome</keyword>
<proteinExistence type="predicted"/>
<protein>
    <submittedName>
        <fullName evidence="1">Uncharacterized protein</fullName>
    </submittedName>
</protein>
<gene>
    <name evidence="1" type="ORF">K443DRAFT_97590</name>
</gene>
<dbReference type="Proteomes" id="UP000054477">
    <property type="component" value="Unassembled WGS sequence"/>
</dbReference>
<organism evidence="1 2">
    <name type="scientific">Laccaria amethystina LaAM-08-1</name>
    <dbReference type="NCBI Taxonomy" id="1095629"/>
    <lineage>
        <taxon>Eukaryota</taxon>
        <taxon>Fungi</taxon>
        <taxon>Dikarya</taxon>
        <taxon>Basidiomycota</taxon>
        <taxon>Agaricomycotina</taxon>
        <taxon>Agaricomycetes</taxon>
        <taxon>Agaricomycetidae</taxon>
        <taxon>Agaricales</taxon>
        <taxon>Agaricineae</taxon>
        <taxon>Hydnangiaceae</taxon>
        <taxon>Laccaria</taxon>
    </lineage>
</organism>
<accession>A0A0C9XAY5</accession>
<dbReference type="AlphaFoldDB" id="A0A0C9XAY5"/>